<protein>
    <submittedName>
        <fullName evidence="2">Uncharacterized protein</fullName>
    </submittedName>
</protein>
<evidence type="ECO:0000256" key="1">
    <source>
        <dbReference type="SAM" id="Phobius"/>
    </source>
</evidence>
<keyword evidence="1" id="KW-0472">Membrane</keyword>
<keyword evidence="1" id="KW-1133">Transmembrane helix</keyword>
<comment type="caution">
    <text evidence="2">The sequence shown here is derived from an EMBL/GenBank/DDBJ whole genome shotgun (WGS) entry which is preliminary data.</text>
</comment>
<sequence length="318" mass="37657">MNQQYSDRDINNFVYDNQQFILLTEPARYDLLSQVIEDKRTNYIDEAVKFIAGTDITSPTVEFFSNNITSAEYCDAFMERVYQHENSRLFRWAFNYGTAIQRSEIMIDPNTVGRDLIELLNPGRIRFKLYKTSALNKYIYLLMMKTIIWRLLIEYSFLMIVILRMMHHLYFAIENLSINSRKMQDLLSSHNGKAEYKRVQYYITYRFQTAKQKVCGRNYQILIPTTVASTIEAKNYINTISFDQSEYNIVVKWLEELFNEAIQVRSDNKLSEEVPQRYEVPIIGFDQVYDSLCNDLVWGNSFINHRENTAGLPQIHKF</sequence>
<reference evidence="2 3" key="1">
    <citation type="submission" date="2019-03" db="EMBL/GenBank/DDBJ databases">
        <title>Single cell metagenomics reveals metabolic interactions within the superorganism composed of flagellate Streblomastix strix and complex community of Bacteroidetes bacteria on its surface.</title>
        <authorList>
            <person name="Treitli S.C."/>
            <person name="Kolisko M."/>
            <person name="Husnik F."/>
            <person name="Keeling P."/>
            <person name="Hampl V."/>
        </authorList>
    </citation>
    <scope>NUCLEOTIDE SEQUENCE [LARGE SCALE GENOMIC DNA]</scope>
    <source>
        <strain evidence="2">ST1C</strain>
    </source>
</reference>
<feature type="transmembrane region" description="Helical" evidence="1">
    <location>
        <begin position="147"/>
        <end position="173"/>
    </location>
</feature>
<dbReference type="EMBL" id="SNRW01011629">
    <property type="protein sequence ID" value="KAA6374899.1"/>
    <property type="molecule type" value="Genomic_DNA"/>
</dbReference>
<proteinExistence type="predicted"/>
<keyword evidence="1" id="KW-0812">Transmembrane</keyword>
<evidence type="ECO:0000313" key="2">
    <source>
        <dbReference type="EMBL" id="KAA6374899.1"/>
    </source>
</evidence>
<name>A0A5J4UWQ5_9EUKA</name>
<dbReference type="AlphaFoldDB" id="A0A5J4UWQ5"/>
<organism evidence="2 3">
    <name type="scientific">Streblomastix strix</name>
    <dbReference type="NCBI Taxonomy" id="222440"/>
    <lineage>
        <taxon>Eukaryota</taxon>
        <taxon>Metamonada</taxon>
        <taxon>Preaxostyla</taxon>
        <taxon>Oxymonadida</taxon>
        <taxon>Streblomastigidae</taxon>
        <taxon>Streblomastix</taxon>
    </lineage>
</organism>
<evidence type="ECO:0000313" key="3">
    <source>
        <dbReference type="Proteomes" id="UP000324800"/>
    </source>
</evidence>
<dbReference type="Proteomes" id="UP000324800">
    <property type="component" value="Unassembled WGS sequence"/>
</dbReference>
<gene>
    <name evidence="2" type="ORF">EZS28_029574</name>
</gene>
<accession>A0A5J4UWQ5</accession>